<feature type="transmembrane region" description="Helical" evidence="2">
    <location>
        <begin position="458"/>
        <end position="478"/>
    </location>
</feature>
<evidence type="ECO:0008006" key="5">
    <source>
        <dbReference type="Google" id="ProtNLM"/>
    </source>
</evidence>
<organism evidence="3 4">
    <name type="scientific">Symbiodinium pilosum</name>
    <name type="common">Dinoflagellate</name>
    <dbReference type="NCBI Taxonomy" id="2952"/>
    <lineage>
        <taxon>Eukaryota</taxon>
        <taxon>Sar</taxon>
        <taxon>Alveolata</taxon>
        <taxon>Dinophyceae</taxon>
        <taxon>Suessiales</taxon>
        <taxon>Symbiodiniaceae</taxon>
        <taxon>Symbiodinium</taxon>
    </lineage>
</organism>
<sequence>MEAVSASVAQIHEQLLEFQDFRKMLGRIERSIDLLRSGDLGSASKSVDVSRRRKMSGASAASRSDVKESMIKLGERERSHSNLSESASRTPSMHKIIDVLEEHTARVLQQQHRRKASKGISERSEEPLQADQPLADVIGLHQPSNSPPSSRSGQPKAVSYQASASMSCVSILSLRHPDSVGAAQPADKIETVRTCRRKSLDELQATHDAAITATVANGLACDSLKLTTSNPRCISLVGDSALPHLGWLLLSFVGILDLYEGSRWRMLARCILAIQIMIICGASFVLSLWRGGVQEIEPLISTVLYLLGALLATVSLRRSGITRLLGPFEHVLDDYAAENDYLEEWRKLSKLRLLQILSIFVLMLGSRAAALLFTVQPSYGKLMQIPEQDAATIVTFTVMAACYCTACYCTLHITAGLELAVDSFAVRCFNTSNIDAAIVEWNLVQATLRRTSCKLSEFLVVMASSCIISLILFAYQVFSLNLSDSYYTALDVVLWLGWLYPPALLFLYSLSSAAAVTEKVDRLAPLVNSWTFDERDLLDESRHYMVQYILQSRAGFYTKGVRLTASNVQKICYYFAAGSFGLLANFWQH</sequence>
<feature type="transmembrane region" description="Helical" evidence="2">
    <location>
        <begin position="266"/>
        <end position="286"/>
    </location>
</feature>
<reference evidence="3" key="1">
    <citation type="submission" date="2021-02" db="EMBL/GenBank/DDBJ databases">
        <authorList>
            <person name="Dougan E. K."/>
            <person name="Rhodes N."/>
            <person name="Thang M."/>
            <person name="Chan C."/>
        </authorList>
    </citation>
    <scope>NUCLEOTIDE SEQUENCE</scope>
</reference>
<protein>
    <recommendedName>
        <fullName evidence="5">Gustatory receptor</fullName>
    </recommendedName>
</protein>
<evidence type="ECO:0000256" key="2">
    <source>
        <dbReference type="SAM" id="Phobius"/>
    </source>
</evidence>
<feature type="transmembrane region" description="Helical" evidence="2">
    <location>
        <begin position="498"/>
        <end position="516"/>
    </location>
</feature>
<feature type="transmembrane region" description="Helical" evidence="2">
    <location>
        <begin position="393"/>
        <end position="411"/>
    </location>
</feature>
<gene>
    <name evidence="3" type="ORF">SPIL2461_LOCUS9110</name>
</gene>
<feature type="region of interest" description="Disordered" evidence="1">
    <location>
        <begin position="41"/>
        <end position="69"/>
    </location>
</feature>
<name>A0A812PY23_SYMPI</name>
<feature type="transmembrane region" description="Helical" evidence="2">
    <location>
        <begin position="298"/>
        <end position="316"/>
    </location>
</feature>
<keyword evidence="2" id="KW-1133">Transmembrane helix</keyword>
<feature type="transmembrane region" description="Helical" evidence="2">
    <location>
        <begin position="571"/>
        <end position="588"/>
    </location>
</feature>
<proteinExistence type="predicted"/>
<feature type="transmembrane region" description="Helical" evidence="2">
    <location>
        <begin position="353"/>
        <end position="373"/>
    </location>
</feature>
<dbReference type="OrthoDB" id="426964at2759"/>
<comment type="caution">
    <text evidence="3">The sequence shown here is derived from an EMBL/GenBank/DDBJ whole genome shotgun (WGS) entry which is preliminary data.</text>
</comment>
<evidence type="ECO:0000313" key="4">
    <source>
        <dbReference type="Proteomes" id="UP000649617"/>
    </source>
</evidence>
<accession>A0A812PY23</accession>
<keyword evidence="2" id="KW-0812">Transmembrane</keyword>
<feature type="compositionally biased region" description="Polar residues" evidence="1">
    <location>
        <begin position="142"/>
        <end position="153"/>
    </location>
</feature>
<feature type="region of interest" description="Disordered" evidence="1">
    <location>
        <begin position="107"/>
        <end position="158"/>
    </location>
</feature>
<evidence type="ECO:0000313" key="3">
    <source>
        <dbReference type="EMBL" id="CAE7374738.1"/>
    </source>
</evidence>
<keyword evidence="2" id="KW-0472">Membrane</keyword>
<dbReference type="Proteomes" id="UP000649617">
    <property type="component" value="Unassembled WGS sequence"/>
</dbReference>
<evidence type="ECO:0000256" key="1">
    <source>
        <dbReference type="SAM" id="MobiDB-lite"/>
    </source>
</evidence>
<keyword evidence="4" id="KW-1185">Reference proteome</keyword>
<dbReference type="AlphaFoldDB" id="A0A812PY23"/>
<dbReference type="EMBL" id="CAJNIZ010015558">
    <property type="protein sequence ID" value="CAE7374738.1"/>
    <property type="molecule type" value="Genomic_DNA"/>
</dbReference>